<proteinExistence type="inferred from homology"/>
<organism evidence="15 16">
    <name type="scientific">Haemophilus haemolyticus</name>
    <dbReference type="NCBI Taxonomy" id="726"/>
    <lineage>
        <taxon>Bacteria</taxon>
        <taxon>Pseudomonadati</taxon>
        <taxon>Pseudomonadota</taxon>
        <taxon>Gammaproteobacteria</taxon>
        <taxon>Pasteurellales</taxon>
        <taxon>Pasteurellaceae</taxon>
        <taxon>Haemophilus</taxon>
    </lineage>
</organism>
<gene>
    <name evidence="15" type="ORF">EUX55_02635</name>
</gene>
<dbReference type="Gene3D" id="2.20.25.140">
    <property type="match status" value="3"/>
</dbReference>
<keyword evidence="6" id="KW-0812">Transmembrane</keyword>
<evidence type="ECO:0000256" key="2">
    <source>
        <dbReference type="ARBA" id="ARBA00004442"/>
    </source>
</evidence>
<evidence type="ECO:0000259" key="12">
    <source>
        <dbReference type="Pfam" id="PF03895"/>
    </source>
</evidence>
<dbReference type="SUPFAM" id="SSF101999">
    <property type="entry name" value="Trimeric adhesin"/>
    <property type="match status" value="5"/>
</dbReference>
<accession>A0A502JTR6</accession>
<feature type="region of interest" description="Disordered" evidence="11">
    <location>
        <begin position="1424"/>
        <end position="1475"/>
    </location>
</feature>
<comment type="caution">
    <text evidence="15">The sequence shown here is derived from an EMBL/GenBank/DDBJ whole genome shotgun (WGS) entry which is preliminary data.</text>
</comment>
<dbReference type="InterPro" id="IPR040482">
    <property type="entry name" value="Trp_ring"/>
</dbReference>
<keyword evidence="9" id="KW-0472">Membrane</keyword>
<dbReference type="EMBL" id="SDPK01000010">
    <property type="protein sequence ID" value="TPH00919.1"/>
    <property type="molecule type" value="Genomic_DNA"/>
</dbReference>
<dbReference type="InterPro" id="IPR008635">
    <property type="entry name" value="Coiled_stalk_dom"/>
</dbReference>
<comment type="similarity">
    <text evidence="3">Belongs to the autotransporter-2 (AT-2) (TC 1.B.40) family.</text>
</comment>
<feature type="compositionally biased region" description="Basic and acidic residues" evidence="11">
    <location>
        <begin position="1424"/>
        <end position="1438"/>
    </location>
</feature>
<dbReference type="InterPro" id="IPR005594">
    <property type="entry name" value="YadA_C"/>
</dbReference>
<dbReference type="GO" id="GO:0009986">
    <property type="term" value="C:cell surface"/>
    <property type="evidence" value="ECO:0007669"/>
    <property type="project" value="UniProtKB-SubCell"/>
</dbReference>
<feature type="compositionally biased region" description="Low complexity" evidence="11">
    <location>
        <begin position="1634"/>
        <end position="1653"/>
    </location>
</feature>
<feature type="domain" description="Trimeric autotransporter adhesin Trp ring" evidence="14">
    <location>
        <begin position="1199"/>
        <end position="1247"/>
    </location>
</feature>
<evidence type="ECO:0000256" key="9">
    <source>
        <dbReference type="ARBA" id="ARBA00023136"/>
    </source>
</evidence>
<feature type="region of interest" description="Disordered" evidence="11">
    <location>
        <begin position="1629"/>
        <end position="1653"/>
    </location>
</feature>
<feature type="domain" description="Trimeric autotransporter adhesin YadA-like C-terminal membrane anchor" evidence="12">
    <location>
        <begin position="1716"/>
        <end position="1776"/>
    </location>
</feature>
<keyword evidence="4" id="KW-0813">Transport</keyword>
<dbReference type="InterPro" id="IPR037174">
    <property type="entry name" value="Trimeric_adhesin"/>
</dbReference>
<dbReference type="Gene3D" id="3.30.1300.30">
    <property type="entry name" value="GSPII I/J protein-like"/>
    <property type="match status" value="1"/>
</dbReference>
<evidence type="ECO:0008006" key="17">
    <source>
        <dbReference type="Google" id="ProtNLM"/>
    </source>
</evidence>
<dbReference type="Pfam" id="PF05662">
    <property type="entry name" value="YadA_stalk"/>
    <property type="match status" value="2"/>
</dbReference>
<feature type="domain" description="Trimeric autotransporter adhesin YadA-like stalk" evidence="13">
    <location>
        <begin position="1539"/>
        <end position="1561"/>
    </location>
</feature>
<feature type="domain" description="Trimeric autotransporter adhesin YadA-like stalk" evidence="13">
    <location>
        <begin position="1662"/>
        <end position="1703"/>
    </location>
</feature>
<feature type="region of interest" description="Disordered" evidence="11">
    <location>
        <begin position="1"/>
        <end position="39"/>
    </location>
</feature>
<dbReference type="Pfam" id="PF03895">
    <property type="entry name" value="YadA_anchor"/>
    <property type="match status" value="1"/>
</dbReference>
<feature type="domain" description="Trimeric autotransporter adhesin Trp ring" evidence="14">
    <location>
        <begin position="795"/>
        <end position="846"/>
    </location>
</feature>
<evidence type="ECO:0000259" key="13">
    <source>
        <dbReference type="Pfam" id="PF05662"/>
    </source>
</evidence>
<dbReference type="Gene3D" id="1.20.5.170">
    <property type="match status" value="1"/>
</dbReference>
<sequence>MAQAVNSAKWIAKATNTGADIEDADKTDDSAKPGEGIAAGDEVTFTAGKNLRVKREGKNFTFATDKNVSFDSVKVGADDKTANGKKPVNLTTEAAKDASNNDDVNKPTTALNISSGTGADAKPTQLVGVGSVLNKTTFDTTPTGTVPAGSTPTTEDLVNLNEAVNKNAAATVGDLQNMGWKVSSDKTTGADGAYLDVVKNANEVRFVGEGTAVVSGKTDGNVRTITVKVDDQVSTNNAVTPVVYTKADGTKVYPVKNTQGKIEYHTTPDGKGAGDQKVDDGEVITSVNGPKGTKAPTTLSNVEGNLDGAKTNTTAPTTNHAGVDTTNPTANNYVNTHNAATVGDVLNAGWNLQNNGAARDFVKPYDTVNFVNGGNTVAVVTTNADKTASDVTFNVTGLPVATTVNTADGPVHLAKVGDNYYPVKGDGTPNIETNAEGNPTNGYVKADNGKYYPADNVTFTKNPDTGVTTITPKPDAKPVTFGNTLTNPNVNNTDAAPNNSVTTPTSLGNVKNNLDNVNDGTEEITKPDGTVVPKKDDKANVTHGPITAEEAAKLANPKLANGKPNPEYIGNNAATVSDVLNAGFNVQGNGKAVDFVKPYDTVNFRDGGNTTVSVTTDDNLTTHVTYNVTGLPVANTITDNGKEIPVVKVGNTFYPANPDGTPNIVKDQAGNPTNGYVQANDGKVYPRDAVTITENPDGTTTVEPKAGKTPTTVNTNVVNPNVANTKDNPGNTVNTPTKVGNVTSGLDKYGDQVNGTVVPGSNDKNRGLVDLSKPANGEPKVSDNTVATVGDLRNMGWIVSSDKTTGDLAKDYSATVRNANEVKFIGKNGIQVSGKTDAEGVRTLTFEMEAGEVTPTEITKADGTKLVKVGDKVYKPEDIGTDGQPKQGKDPVGTIANDGKVYNNGDVTNGAPNNGANPIDGITVTPNNGSKFVTGNQVADAIEKSGFVVGKNNKALSASDFKNKDEKVNPNDELRFADGDNTNVKLATKEVLDASGKVKTVTTVKVDVVDLPVKYTDVDGNIVKKGEDGKYYNPKDLEGKVYDPTTKEFKNSDGTALDKQPEAKNNIVSSLVNPNDAKDGKVGTPSTLTNIANGAKTFEPVAADGTKLVQVGDKFYPADKVENGVLKPGTDATADAKDPVKVANDGKWYLASQVEANGKPKENATPIADVPNNIGKSGLVDFSNSNPNNAATVGDLQNLGFVVSTSDNKYSDQVRNANKVDFKGGNGIEVTGKTTADGTREVTVSVKSGDVVSTNKEGKRGTITTPEGKVDVVKGDDNKWYKESDLGVDGKPRTGANAVDVTTNPVTINKGAGFVTGNQVGDAIEKSGWNVGLADSSKANEAFNDDSKVLSADKLEKVNPDDNVRFADGKNTKVQAATMDEVNKDGKKITNTYVRFNVDLPISQISSEDKDGNKVAKAADGKWYPVKEGKPDTTKEALEPSNVRTSASMDPDGLGDKYTSTTSRSREESLTPTQLGELTGKQEAAAKAAKEKIKDLLKGQSKDVIEAASKAAENAAKEEAKVQYLKDKGLDKGTGGTVISNVAWGTKPSDAVNVDQLQNSGINVHSRTVEGSTGKVISGNTSPTKVKMDETVNVDAGNNIEITRNGRDIAIATSMNPQFDSVQFGKEGPKITGKAAQPAKPATATSPATPAQPAELSVNGAKIADVAPGRISATSTDAINGSQLHAVASNLNNKINKVGKRADAGTASALAAATIPQAYTPGKSLVGIAAGNYQGQNSLALGMSRISDNGKIIIRLSGTANTQGKTGVAAGVGYQW</sequence>
<evidence type="ECO:0000256" key="7">
    <source>
        <dbReference type="ARBA" id="ARBA00022729"/>
    </source>
</evidence>
<keyword evidence="7" id="KW-0732">Signal</keyword>
<evidence type="ECO:0000256" key="11">
    <source>
        <dbReference type="SAM" id="MobiDB-lite"/>
    </source>
</evidence>
<comment type="subcellular location">
    <subcellularLocation>
        <location evidence="2">Cell outer membrane</location>
    </subcellularLocation>
    <subcellularLocation>
        <location evidence="1">Cell surface</location>
    </subcellularLocation>
</comment>
<evidence type="ECO:0000313" key="16">
    <source>
        <dbReference type="Proteomes" id="UP000317926"/>
    </source>
</evidence>
<dbReference type="Proteomes" id="UP000317926">
    <property type="component" value="Unassembled WGS sequence"/>
</dbReference>
<feature type="region of interest" description="Disordered" evidence="11">
    <location>
        <begin position="1043"/>
        <end position="1062"/>
    </location>
</feature>
<keyword evidence="8" id="KW-0653">Protein transport</keyword>
<protein>
    <recommendedName>
        <fullName evidence="17">YadA-like C-terminal region</fullName>
    </recommendedName>
</protein>
<evidence type="ECO:0000256" key="10">
    <source>
        <dbReference type="ARBA" id="ARBA00023237"/>
    </source>
</evidence>
<dbReference type="Gene3D" id="3.90.1780.10">
    <property type="entry name" value="Trimeric adhesin"/>
    <property type="match status" value="8"/>
</dbReference>
<evidence type="ECO:0000256" key="8">
    <source>
        <dbReference type="ARBA" id="ARBA00022927"/>
    </source>
</evidence>
<keyword evidence="5" id="KW-1134">Transmembrane beta strand</keyword>
<dbReference type="Pfam" id="PF18669">
    <property type="entry name" value="Trp_ring"/>
    <property type="match status" value="3"/>
</dbReference>
<name>A0A502JTR6_HAEHA</name>
<feature type="region of interest" description="Disordered" evidence="11">
    <location>
        <begin position="877"/>
        <end position="901"/>
    </location>
</feature>
<dbReference type="InterPro" id="IPR045584">
    <property type="entry name" value="Pilin-like"/>
</dbReference>
<evidence type="ECO:0000259" key="14">
    <source>
        <dbReference type="Pfam" id="PF18669"/>
    </source>
</evidence>
<evidence type="ECO:0000256" key="4">
    <source>
        <dbReference type="ARBA" id="ARBA00022448"/>
    </source>
</evidence>
<evidence type="ECO:0000256" key="5">
    <source>
        <dbReference type="ARBA" id="ARBA00022452"/>
    </source>
</evidence>
<feature type="domain" description="Trimeric autotransporter adhesin Trp ring" evidence="14">
    <location>
        <begin position="178"/>
        <end position="230"/>
    </location>
</feature>
<dbReference type="GO" id="GO:0015031">
    <property type="term" value="P:protein transport"/>
    <property type="evidence" value="ECO:0007669"/>
    <property type="project" value="UniProtKB-KW"/>
</dbReference>
<dbReference type="Gene3D" id="6.10.250.2040">
    <property type="match status" value="1"/>
</dbReference>
<dbReference type="RefSeq" id="WP_140518781.1">
    <property type="nucleotide sequence ID" value="NZ_JACBKC010000010.1"/>
</dbReference>
<evidence type="ECO:0000256" key="6">
    <source>
        <dbReference type="ARBA" id="ARBA00022692"/>
    </source>
</evidence>
<keyword evidence="10" id="KW-0998">Cell outer membrane</keyword>
<reference evidence="15 16" key="1">
    <citation type="submission" date="2019-01" db="EMBL/GenBank/DDBJ databases">
        <title>Comparative genomic analysis identifies haemin-independent Haemophilus haemolyticus: a formal re-classification of Haemophilus intermedius.</title>
        <authorList>
            <person name="Harris T.M."/>
            <person name="Price E.P."/>
            <person name="Sarovich D.S."/>
            <person name="Norskov-Lauritsen N."/>
            <person name="Beissbarth J."/>
            <person name="Chang A.B."/>
            <person name="Smith-Vaughan H.C."/>
        </authorList>
    </citation>
    <scope>NUCLEOTIDE SEQUENCE [LARGE SCALE GENOMIC DNA]</scope>
    <source>
        <strain evidence="15 16">PN24</strain>
    </source>
</reference>
<evidence type="ECO:0000256" key="1">
    <source>
        <dbReference type="ARBA" id="ARBA00004241"/>
    </source>
</evidence>
<evidence type="ECO:0000313" key="15">
    <source>
        <dbReference type="EMBL" id="TPH00919.1"/>
    </source>
</evidence>
<dbReference type="GO" id="GO:0009279">
    <property type="term" value="C:cell outer membrane"/>
    <property type="evidence" value="ECO:0007669"/>
    <property type="project" value="UniProtKB-SubCell"/>
</dbReference>
<evidence type="ECO:0000256" key="3">
    <source>
        <dbReference type="ARBA" id="ARBA00005848"/>
    </source>
</evidence>
<dbReference type="SUPFAM" id="SSF54523">
    <property type="entry name" value="Pili subunits"/>
    <property type="match status" value="1"/>
</dbReference>